<protein>
    <submittedName>
        <fullName evidence="1">Uncharacterized protein</fullName>
    </submittedName>
</protein>
<accession>K9WNK0</accession>
<proteinExistence type="predicted"/>
<reference evidence="1 2" key="1">
    <citation type="submission" date="2012-06" db="EMBL/GenBank/DDBJ databases">
        <title>Finished chromosome of genome of Microcoleus sp. PCC 7113.</title>
        <authorList>
            <consortium name="US DOE Joint Genome Institute"/>
            <person name="Gugger M."/>
            <person name="Coursin T."/>
            <person name="Rippka R."/>
            <person name="Tandeau De Marsac N."/>
            <person name="Huntemann M."/>
            <person name="Wei C.-L."/>
            <person name="Han J."/>
            <person name="Detter J.C."/>
            <person name="Han C."/>
            <person name="Tapia R."/>
            <person name="Chen A."/>
            <person name="Kyrpides N."/>
            <person name="Mavromatis K."/>
            <person name="Markowitz V."/>
            <person name="Szeto E."/>
            <person name="Ivanova N."/>
            <person name="Pagani I."/>
            <person name="Pati A."/>
            <person name="Goodwin L."/>
            <person name="Nordberg H.P."/>
            <person name="Cantor M.N."/>
            <person name="Hua S.X."/>
            <person name="Woyke T."/>
            <person name="Kerfeld C.A."/>
        </authorList>
    </citation>
    <scope>NUCLEOTIDE SEQUENCE [LARGE SCALE GENOMIC DNA]</scope>
    <source>
        <strain evidence="1 2">PCC 7113</strain>
    </source>
</reference>
<dbReference type="RefSeq" id="WP_015185220.1">
    <property type="nucleotide sequence ID" value="NC_019738.1"/>
</dbReference>
<organism evidence="1 2">
    <name type="scientific">Allocoleopsis franciscana PCC 7113</name>
    <dbReference type="NCBI Taxonomy" id="1173027"/>
    <lineage>
        <taxon>Bacteria</taxon>
        <taxon>Bacillati</taxon>
        <taxon>Cyanobacteriota</taxon>
        <taxon>Cyanophyceae</taxon>
        <taxon>Coleofasciculales</taxon>
        <taxon>Coleofasciculaceae</taxon>
        <taxon>Allocoleopsis</taxon>
        <taxon>Allocoleopsis franciscana</taxon>
    </lineage>
</organism>
<dbReference type="eggNOG" id="ENOG50332IK">
    <property type="taxonomic scope" value="Bacteria"/>
</dbReference>
<sequence length="295" mass="33854">MVSPANCLQEKFLEDLTEQMFPPRQHSEVQKLCFQLRFHPSNWNNVEHTQIAAQISKQLNGGFSESSINPTVGDVVKKIKDKFEAQMQADGVEFEKLNPGRGKPKESPWQIVYKWLWETEFPRRGWQLSKEMAVCAIEQLQMKPMVAADGNRNLDLEGIPDVIEETIRKGERYKLQVDLRSEGYLLLINEGVDGEKYCICPSRAFALSEPLFLRSPLYLPLEEAIAKNVGLKFNGLGEEYFLAIVTEKPLSLSWVRPDSHPKDIVVDDNRLYEIFKLLGQQSNCHVFYKTFVVTS</sequence>
<name>K9WNK0_9CYAN</name>
<dbReference type="KEGG" id="mic:Mic7113_5450"/>
<dbReference type="EMBL" id="CP003630">
    <property type="protein sequence ID" value="AFZ21087.1"/>
    <property type="molecule type" value="Genomic_DNA"/>
</dbReference>
<evidence type="ECO:0000313" key="2">
    <source>
        <dbReference type="Proteomes" id="UP000010471"/>
    </source>
</evidence>
<dbReference type="AlphaFoldDB" id="K9WNK0"/>
<gene>
    <name evidence="1" type="ORF">Mic7113_5450</name>
</gene>
<dbReference type="HOGENOM" id="CLU_082090_0_0_3"/>
<evidence type="ECO:0000313" key="1">
    <source>
        <dbReference type="EMBL" id="AFZ21087.1"/>
    </source>
</evidence>
<keyword evidence="2" id="KW-1185">Reference proteome</keyword>
<dbReference type="Proteomes" id="UP000010471">
    <property type="component" value="Chromosome"/>
</dbReference>
<dbReference type="OrthoDB" id="452710at2"/>